<name>A0A8C3FL11_CHRPI</name>
<sequence>VLSLSASISLTSSLRIQEEAGEGYFKLKKKKSTVLSKVNVCQVIQEPYNQAQWRVPVIPAICETQAGGSLELRGSGLQCAMLIECLVPLTA</sequence>
<proteinExistence type="predicted"/>
<dbReference type="GeneTree" id="ENSGT00960000187155"/>
<reference evidence="1" key="2">
    <citation type="submission" date="2025-09" db="UniProtKB">
        <authorList>
            <consortium name="Ensembl"/>
        </authorList>
    </citation>
    <scope>IDENTIFICATION</scope>
</reference>
<reference evidence="1" key="1">
    <citation type="submission" date="2025-08" db="UniProtKB">
        <authorList>
            <consortium name="Ensembl"/>
        </authorList>
    </citation>
    <scope>IDENTIFICATION</scope>
</reference>
<dbReference type="Ensembl" id="ENSCPBT00000010868.1">
    <property type="protein sequence ID" value="ENSCPBP00000009066.1"/>
    <property type="gene ID" value="ENSCPBG00000007011.1"/>
</dbReference>
<organism evidence="1 2">
    <name type="scientific">Chrysemys picta bellii</name>
    <name type="common">Western painted turtle</name>
    <name type="synonym">Emys bellii</name>
    <dbReference type="NCBI Taxonomy" id="8478"/>
    <lineage>
        <taxon>Eukaryota</taxon>
        <taxon>Metazoa</taxon>
        <taxon>Chordata</taxon>
        <taxon>Craniata</taxon>
        <taxon>Vertebrata</taxon>
        <taxon>Euteleostomi</taxon>
        <taxon>Archelosauria</taxon>
        <taxon>Testudinata</taxon>
        <taxon>Testudines</taxon>
        <taxon>Cryptodira</taxon>
        <taxon>Durocryptodira</taxon>
        <taxon>Testudinoidea</taxon>
        <taxon>Emydidae</taxon>
        <taxon>Chrysemys</taxon>
    </lineage>
</organism>
<evidence type="ECO:0000313" key="1">
    <source>
        <dbReference type="Ensembl" id="ENSCPBP00000009066.1"/>
    </source>
</evidence>
<keyword evidence="2" id="KW-1185">Reference proteome</keyword>
<accession>A0A8C3FL11</accession>
<dbReference type="Proteomes" id="UP000694380">
    <property type="component" value="Unplaced"/>
</dbReference>
<evidence type="ECO:0000313" key="2">
    <source>
        <dbReference type="Proteomes" id="UP000694380"/>
    </source>
</evidence>
<dbReference type="AlphaFoldDB" id="A0A8C3FL11"/>
<protein>
    <submittedName>
        <fullName evidence="1">Uncharacterized protein</fullName>
    </submittedName>
</protein>